<evidence type="ECO:0000313" key="4">
    <source>
        <dbReference type="Proteomes" id="UP001221898"/>
    </source>
</evidence>
<name>A0AAD7R0K7_9TELE</name>
<dbReference type="Gene3D" id="3.80.10.10">
    <property type="entry name" value="Ribonuclease Inhibitor"/>
    <property type="match status" value="1"/>
</dbReference>
<evidence type="ECO:0000313" key="3">
    <source>
        <dbReference type="EMBL" id="KAJ8349262.1"/>
    </source>
</evidence>
<gene>
    <name evidence="3" type="ORF">AAFF_G00170190</name>
</gene>
<proteinExistence type="predicted"/>
<dbReference type="SMART" id="SM00368">
    <property type="entry name" value="LRR_RI"/>
    <property type="match status" value="1"/>
</dbReference>
<reference evidence="3" key="1">
    <citation type="journal article" date="2023" name="Science">
        <title>Genome structures resolve the early diversification of teleost fishes.</title>
        <authorList>
            <person name="Parey E."/>
            <person name="Louis A."/>
            <person name="Montfort J."/>
            <person name="Bouchez O."/>
            <person name="Roques C."/>
            <person name="Iampietro C."/>
            <person name="Lluch J."/>
            <person name="Castinel A."/>
            <person name="Donnadieu C."/>
            <person name="Desvignes T."/>
            <person name="Floi Bucao C."/>
            <person name="Jouanno E."/>
            <person name="Wen M."/>
            <person name="Mejri S."/>
            <person name="Dirks R."/>
            <person name="Jansen H."/>
            <person name="Henkel C."/>
            <person name="Chen W.J."/>
            <person name="Zahm M."/>
            <person name="Cabau C."/>
            <person name="Klopp C."/>
            <person name="Thompson A.W."/>
            <person name="Robinson-Rechavi M."/>
            <person name="Braasch I."/>
            <person name="Lecointre G."/>
            <person name="Bobe J."/>
            <person name="Postlethwait J.H."/>
            <person name="Berthelot C."/>
            <person name="Roest Crollius H."/>
            <person name="Guiguen Y."/>
        </authorList>
    </citation>
    <scope>NUCLEOTIDE SEQUENCE</scope>
    <source>
        <strain evidence="3">NC1722</strain>
    </source>
</reference>
<dbReference type="AlphaFoldDB" id="A0AAD7R0K7"/>
<evidence type="ECO:0000256" key="1">
    <source>
        <dbReference type="ARBA" id="ARBA00022614"/>
    </source>
</evidence>
<dbReference type="PANTHER" id="PTHR24106">
    <property type="entry name" value="NACHT, LRR AND CARD DOMAINS-CONTAINING"/>
    <property type="match status" value="1"/>
</dbReference>
<keyword evidence="4" id="KW-1185">Reference proteome</keyword>
<dbReference type="InterPro" id="IPR051261">
    <property type="entry name" value="NLR"/>
</dbReference>
<organism evidence="3 4">
    <name type="scientific">Aldrovandia affinis</name>
    <dbReference type="NCBI Taxonomy" id="143900"/>
    <lineage>
        <taxon>Eukaryota</taxon>
        <taxon>Metazoa</taxon>
        <taxon>Chordata</taxon>
        <taxon>Craniata</taxon>
        <taxon>Vertebrata</taxon>
        <taxon>Euteleostomi</taxon>
        <taxon>Actinopterygii</taxon>
        <taxon>Neopterygii</taxon>
        <taxon>Teleostei</taxon>
        <taxon>Notacanthiformes</taxon>
        <taxon>Halosauridae</taxon>
        <taxon>Aldrovandia</taxon>
    </lineage>
</organism>
<protein>
    <submittedName>
        <fullName evidence="3">Uncharacterized protein</fullName>
    </submittedName>
</protein>
<keyword evidence="2" id="KW-0677">Repeat</keyword>
<dbReference type="EMBL" id="JAINUG010002274">
    <property type="protein sequence ID" value="KAJ8349262.1"/>
    <property type="molecule type" value="Genomic_DNA"/>
</dbReference>
<accession>A0AAD7R0K7</accession>
<dbReference type="InterPro" id="IPR032675">
    <property type="entry name" value="LRR_dom_sf"/>
</dbReference>
<evidence type="ECO:0000256" key="2">
    <source>
        <dbReference type="ARBA" id="ARBA00022737"/>
    </source>
</evidence>
<sequence length="124" mass="13684">MRSCKLTEGCCGALASALSSNSSHLRELYLGGNLLYDSGVKLLSAGLQSPHCKLENLQYGDILNPHILEAKKLPLPSHWSQGSRFQTASVTGIHRNATAGFLHFQLFFEKKAYCETYCEHISLL</sequence>
<dbReference type="Proteomes" id="UP001221898">
    <property type="component" value="Unassembled WGS sequence"/>
</dbReference>
<dbReference type="SUPFAM" id="SSF52047">
    <property type="entry name" value="RNI-like"/>
    <property type="match status" value="1"/>
</dbReference>
<comment type="caution">
    <text evidence="3">The sequence shown here is derived from an EMBL/GenBank/DDBJ whole genome shotgun (WGS) entry which is preliminary data.</text>
</comment>
<keyword evidence="1" id="KW-0433">Leucine-rich repeat</keyword>